<dbReference type="GO" id="GO:0046677">
    <property type="term" value="P:response to antibiotic"/>
    <property type="evidence" value="ECO:0007669"/>
    <property type="project" value="InterPro"/>
</dbReference>
<dbReference type="PANTHER" id="PTHR35333">
    <property type="entry name" value="BETA-LACTAMASE"/>
    <property type="match status" value="1"/>
</dbReference>
<dbReference type="EMBL" id="LTAO01000040">
    <property type="protein sequence ID" value="KYG25606.1"/>
    <property type="molecule type" value="Genomic_DNA"/>
</dbReference>
<reference evidence="3" key="1">
    <citation type="submission" date="2016-02" db="EMBL/GenBank/DDBJ databases">
        <title>Genome sequence of Bacillus trypoxylicola KCTC 13244(T).</title>
        <authorList>
            <person name="Jeong H."/>
            <person name="Park S.-H."/>
            <person name="Choi S.-K."/>
        </authorList>
    </citation>
    <scope>NUCLEOTIDE SEQUENCE [LARGE SCALE GENOMIC DNA]</scope>
    <source>
        <strain evidence="3">KCTC 13244</strain>
    </source>
</reference>
<keyword evidence="3" id="KW-0645">Protease</keyword>
<dbReference type="AlphaFoldDB" id="A0A161P4N9"/>
<keyword evidence="3" id="KW-0378">Hydrolase</keyword>
<evidence type="ECO:0000259" key="2">
    <source>
        <dbReference type="Pfam" id="PF13354"/>
    </source>
</evidence>
<keyword evidence="1" id="KW-1133">Transmembrane helix</keyword>
<dbReference type="SUPFAM" id="SSF56601">
    <property type="entry name" value="beta-lactamase/transpeptidase-like"/>
    <property type="match status" value="1"/>
</dbReference>
<dbReference type="OrthoDB" id="975092at2"/>
<dbReference type="InterPro" id="IPR012338">
    <property type="entry name" value="Beta-lactam/transpept-like"/>
</dbReference>
<sequence>MEMIIWIIGIAVISLILILGTGIYMFKKKIKKDNPEYILQFVKEHLESDKVALSINYNDQEWVNINSKNLLPLASTVKIIVAIEYARQASKGQINSLQKVSLDELNTFYIPKTDGGAHEAWIASLDDGKGMETVFLSDVAKGMITYSSNANTEYLMQLLGLENINTVLVDLNISNHEPLYPLVSAMFIPTQLLNEKNVTRQELLKLLENMDISEYRKRAINIHKKWISQPPTDQDKKQILKNLDLNIQRIWSDRLPRSTTATYVDIMDNLNSKTYFDDDIYKYLEPVMEQLMSHPTNREWLMHAGEKGGSTAFILTTAMYATDKEGNQTEMAFFTNDLTSLEQTKLSRNLNGFKLKFLKDTEFRNRMTNELAIIKK</sequence>
<organism evidence="3 4">
    <name type="scientific">Alkalihalobacillus trypoxylicola</name>
    <dbReference type="NCBI Taxonomy" id="519424"/>
    <lineage>
        <taxon>Bacteria</taxon>
        <taxon>Bacillati</taxon>
        <taxon>Bacillota</taxon>
        <taxon>Bacilli</taxon>
        <taxon>Bacillales</taxon>
        <taxon>Bacillaceae</taxon>
        <taxon>Alkalihalobacillus</taxon>
    </lineage>
</organism>
<dbReference type="GO" id="GO:0030655">
    <property type="term" value="P:beta-lactam antibiotic catabolic process"/>
    <property type="evidence" value="ECO:0007669"/>
    <property type="project" value="InterPro"/>
</dbReference>
<gene>
    <name evidence="3" type="ORF">AZF04_14055</name>
</gene>
<dbReference type="Proteomes" id="UP000075806">
    <property type="component" value="Unassembled WGS sequence"/>
</dbReference>
<dbReference type="InterPro" id="IPR045155">
    <property type="entry name" value="Beta-lactam_cat"/>
</dbReference>
<comment type="caution">
    <text evidence="3">The sequence shown here is derived from an EMBL/GenBank/DDBJ whole genome shotgun (WGS) entry which is preliminary data.</text>
</comment>
<dbReference type="STRING" id="519424.AZF04_14055"/>
<keyword evidence="1" id="KW-0812">Transmembrane</keyword>
<dbReference type="InterPro" id="IPR000871">
    <property type="entry name" value="Beta-lactam_class-A"/>
</dbReference>
<keyword evidence="3" id="KW-0121">Carboxypeptidase</keyword>
<dbReference type="PANTHER" id="PTHR35333:SF3">
    <property type="entry name" value="BETA-LACTAMASE-TYPE TRANSPEPTIDASE FOLD CONTAINING PROTEIN"/>
    <property type="match status" value="1"/>
</dbReference>
<dbReference type="GO" id="GO:0008800">
    <property type="term" value="F:beta-lactamase activity"/>
    <property type="evidence" value="ECO:0007669"/>
    <property type="project" value="InterPro"/>
</dbReference>
<dbReference type="GO" id="GO:0004180">
    <property type="term" value="F:carboxypeptidase activity"/>
    <property type="evidence" value="ECO:0007669"/>
    <property type="project" value="UniProtKB-KW"/>
</dbReference>
<keyword evidence="1" id="KW-0472">Membrane</keyword>
<proteinExistence type="predicted"/>
<keyword evidence="4" id="KW-1185">Reference proteome</keyword>
<evidence type="ECO:0000313" key="4">
    <source>
        <dbReference type="Proteomes" id="UP000075806"/>
    </source>
</evidence>
<accession>A0A161P4N9</accession>
<dbReference type="Pfam" id="PF13354">
    <property type="entry name" value="Beta-lactamase2"/>
    <property type="match status" value="1"/>
</dbReference>
<feature type="transmembrane region" description="Helical" evidence="1">
    <location>
        <begin position="6"/>
        <end position="26"/>
    </location>
</feature>
<feature type="domain" description="Beta-lactamase class A catalytic" evidence="2">
    <location>
        <begin position="57"/>
        <end position="171"/>
    </location>
</feature>
<evidence type="ECO:0000256" key="1">
    <source>
        <dbReference type="SAM" id="Phobius"/>
    </source>
</evidence>
<protein>
    <submittedName>
        <fullName evidence="3">D-alanyl-D-alanine carboxypeptidase</fullName>
    </submittedName>
</protein>
<name>A0A161P4N9_9BACI</name>
<dbReference type="Gene3D" id="3.40.710.10">
    <property type="entry name" value="DD-peptidase/beta-lactamase superfamily"/>
    <property type="match status" value="1"/>
</dbReference>
<evidence type="ECO:0000313" key="3">
    <source>
        <dbReference type="EMBL" id="KYG25606.1"/>
    </source>
</evidence>